<organism evidence="18 19">
    <name type="scientific">Rhipicephalus microplus</name>
    <name type="common">Cattle tick</name>
    <name type="synonym">Boophilus microplus</name>
    <dbReference type="NCBI Taxonomy" id="6941"/>
    <lineage>
        <taxon>Eukaryota</taxon>
        <taxon>Metazoa</taxon>
        <taxon>Ecdysozoa</taxon>
        <taxon>Arthropoda</taxon>
        <taxon>Chelicerata</taxon>
        <taxon>Arachnida</taxon>
        <taxon>Acari</taxon>
        <taxon>Parasitiformes</taxon>
        <taxon>Ixodida</taxon>
        <taxon>Ixodoidea</taxon>
        <taxon>Ixodidae</taxon>
        <taxon>Rhipicephalinae</taxon>
        <taxon>Rhipicephalus</taxon>
        <taxon>Boophilus</taxon>
    </lineage>
</organism>
<keyword evidence="5" id="KW-0808">Transferase</keyword>
<dbReference type="InterPro" id="IPR042572">
    <property type="entry name" value="Carn_acyl_trans_N"/>
</dbReference>
<proteinExistence type="inferred from homology"/>
<evidence type="ECO:0000256" key="12">
    <source>
        <dbReference type="ARBA" id="ARBA00023315"/>
    </source>
</evidence>
<evidence type="ECO:0000259" key="15">
    <source>
        <dbReference type="Pfam" id="PF00755"/>
    </source>
</evidence>
<accession>A0A9J6E7A0</accession>
<name>A0A9J6E7A0_RHIMP</name>
<dbReference type="InterPro" id="IPR042231">
    <property type="entry name" value="Cho/carn_acyl_trans_2"/>
</dbReference>
<dbReference type="InterPro" id="IPR032476">
    <property type="entry name" value="CPT_N"/>
</dbReference>
<feature type="domain" description="Choline/carnitine acyltransferase" evidence="15">
    <location>
        <begin position="148"/>
        <end position="438"/>
    </location>
</feature>
<evidence type="ECO:0000313" key="19">
    <source>
        <dbReference type="Proteomes" id="UP000821866"/>
    </source>
</evidence>
<evidence type="ECO:0000256" key="5">
    <source>
        <dbReference type="ARBA" id="ARBA00022679"/>
    </source>
</evidence>
<keyword evidence="6 14" id="KW-0812">Transmembrane</keyword>
<keyword evidence="10" id="KW-0238">DNA-binding</keyword>
<dbReference type="PANTHER" id="PTHR22589:SF31">
    <property type="entry name" value="CARNITINE O-PALMITOYLTRANSFERASE"/>
    <property type="match status" value="1"/>
</dbReference>
<dbReference type="InterPro" id="IPR023213">
    <property type="entry name" value="CAT-like_dom_sf"/>
</dbReference>
<dbReference type="Proteomes" id="UP000821866">
    <property type="component" value="Chromosome 3"/>
</dbReference>
<protein>
    <recommendedName>
        <fullName evidence="20">HTH CENPB-type domain-containing protein</fullName>
    </recommendedName>
</protein>
<keyword evidence="8 14" id="KW-1133">Transmembrane helix</keyword>
<evidence type="ECO:0000256" key="11">
    <source>
        <dbReference type="ARBA" id="ARBA00023136"/>
    </source>
</evidence>
<dbReference type="GO" id="GO:0006631">
    <property type="term" value="P:fatty acid metabolic process"/>
    <property type="evidence" value="ECO:0007669"/>
    <property type="project" value="UniProtKB-KW"/>
</dbReference>
<evidence type="ECO:0000256" key="9">
    <source>
        <dbReference type="ARBA" id="ARBA00023098"/>
    </source>
</evidence>
<dbReference type="GO" id="GO:0003677">
    <property type="term" value="F:DNA binding"/>
    <property type="evidence" value="ECO:0007669"/>
    <property type="project" value="UniProtKB-KW"/>
</dbReference>
<keyword evidence="4" id="KW-0813">Transport</keyword>
<evidence type="ECO:0000256" key="3">
    <source>
        <dbReference type="ARBA" id="ARBA00005232"/>
    </source>
</evidence>
<evidence type="ECO:0000313" key="18">
    <source>
        <dbReference type="EMBL" id="KAH8030311.1"/>
    </source>
</evidence>
<evidence type="ECO:0000259" key="16">
    <source>
        <dbReference type="Pfam" id="PF03221"/>
    </source>
</evidence>
<dbReference type="Pfam" id="PF00755">
    <property type="entry name" value="Carn_acyltransf"/>
    <property type="match status" value="2"/>
</dbReference>
<dbReference type="AlphaFoldDB" id="A0A9J6E7A0"/>
<evidence type="ECO:0000256" key="6">
    <source>
        <dbReference type="ARBA" id="ARBA00022692"/>
    </source>
</evidence>
<dbReference type="InterPro" id="IPR039551">
    <property type="entry name" value="Cho/carn_acyl_trans"/>
</dbReference>
<dbReference type="PANTHER" id="PTHR22589">
    <property type="entry name" value="CARNITINE O-ACYLTRANSFERASE"/>
    <property type="match status" value="1"/>
</dbReference>
<dbReference type="GO" id="GO:0009437">
    <property type="term" value="P:carnitine metabolic process"/>
    <property type="evidence" value="ECO:0007669"/>
    <property type="project" value="TreeGrafter"/>
</dbReference>
<keyword evidence="11 14" id="KW-0472">Membrane</keyword>
<feature type="domain" description="HTH CENPB-type" evidence="16">
    <location>
        <begin position="582"/>
        <end position="618"/>
    </location>
</feature>
<keyword evidence="7" id="KW-0276">Fatty acid metabolism</keyword>
<keyword evidence="12" id="KW-0012">Acyltransferase</keyword>
<evidence type="ECO:0008006" key="20">
    <source>
        <dbReference type="Google" id="ProtNLM"/>
    </source>
</evidence>
<keyword evidence="19" id="KW-1185">Reference proteome</keyword>
<evidence type="ECO:0000259" key="17">
    <source>
        <dbReference type="Pfam" id="PF16484"/>
    </source>
</evidence>
<dbReference type="Pfam" id="PF16484">
    <property type="entry name" value="CPT_N"/>
    <property type="match status" value="1"/>
</dbReference>
<evidence type="ECO:0000256" key="10">
    <source>
        <dbReference type="ARBA" id="ARBA00023125"/>
    </source>
</evidence>
<dbReference type="GO" id="GO:0005739">
    <property type="term" value="C:mitochondrion"/>
    <property type="evidence" value="ECO:0007669"/>
    <property type="project" value="TreeGrafter"/>
</dbReference>
<evidence type="ECO:0000256" key="2">
    <source>
        <dbReference type="ARBA" id="ARBA00005005"/>
    </source>
</evidence>
<dbReference type="Gene3D" id="3.30.559.70">
    <property type="entry name" value="Choline/Carnitine o-acyltransferase, domain 2"/>
    <property type="match status" value="1"/>
</dbReference>
<dbReference type="SUPFAM" id="SSF52777">
    <property type="entry name" value="CoA-dependent acyltransferases"/>
    <property type="match status" value="2"/>
</dbReference>
<comment type="pathway">
    <text evidence="2">Lipid metabolism; fatty acid beta-oxidation.</text>
</comment>
<feature type="domain" description="Choline/carnitine acyltransferase" evidence="15">
    <location>
        <begin position="462"/>
        <end position="569"/>
    </location>
</feature>
<evidence type="ECO:0000256" key="4">
    <source>
        <dbReference type="ARBA" id="ARBA00022448"/>
    </source>
</evidence>
<dbReference type="Gene3D" id="3.30.559.10">
    <property type="entry name" value="Chloramphenicol acetyltransferase-like domain"/>
    <property type="match status" value="1"/>
</dbReference>
<comment type="caution">
    <text evidence="18">The sequence shown here is derived from an EMBL/GenBank/DDBJ whole genome shotgun (WGS) entry which is preliminary data.</text>
</comment>
<evidence type="ECO:0000256" key="8">
    <source>
        <dbReference type="ARBA" id="ARBA00022989"/>
    </source>
</evidence>
<comment type="similarity">
    <text evidence="3">Belongs to the carnitine/choline acetyltransferase family.</text>
</comment>
<comment type="catalytic activity">
    <reaction evidence="13">
        <text>4,8-dimethylnonanoyl-CoA + (R)-carnitine = O-4,8-dimethylnonanoyl-(R)-carnitine + CoA</text>
        <dbReference type="Rhea" id="RHEA:44860"/>
        <dbReference type="ChEBI" id="CHEBI:16347"/>
        <dbReference type="ChEBI" id="CHEBI:57287"/>
        <dbReference type="ChEBI" id="CHEBI:77061"/>
        <dbReference type="ChEBI" id="CHEBI:84654"/>
    </reaction>
</comment>
<feature type="domain" description="Carnitine O-palmitoyltransferase N-terminal" evidence="17">
    <location>
        <begin position="1"/>
        <end position="46"/>
    </location>
</feature>
<dbReference type="VEuPathDB" id="VectorBase:LOC119164071"/>
<dbReference type="EMBL" id="JABSTU010000005">
    <property type="protein sequence ID" value="KAH8030311.1"/>
    <property type="molecule type" value="Genomic_DNA"/>
</dbReference>
<evidence type="ECO:0000256" key="1">
    <source>
        <dbReference type="ARBA" id="ARBA00004141"/>
    </source>
</evidence>
<dbReference type="InterPro" id="IPR006600">
    <property type="entry name" value="HTH_CenpB_DNA-bd_dom"/>
</dbReference>
<dbReference type="Gene3D" id="6.10.250.1760">
    <property type="match status" value="1"/>
</dbReference>
<evidence type="ECO:0000256" key="7">
    <source>
        <dbReference type="ARBA" id="ARBA00022832"/>
    </source>
</evidence>
<dbReference type="GO" id="GO:0016020">
    <property type="term" value="C:membrane"/>
    <property type="evidence" value="ECO:0007669"/>
    <property type="project" value="UniProtKB-SubCell"/>
</dbReference>
<gene>
    <name evidence="18" type="ORF">HPB51_006743</name>
</gene>
<evidence type="ECO:0000256" key="13">
    <source>
        <dbReference type="ARBA" id="ARBA00048999"/>
    </source>
</evidence>
<evidence type="ECO:0000256" key="14">
    <source>
        <dbReference type="SAM" id="Phobius"/>
    </source>
</evidence>
<dbReference type="Pfam" id="PF03221">
    <property type="entry name" value="HTH_Tnp_Tc5"/>
    <property type="match status" value="1"/>
</dbReference>
<dbReference type="InterPro" id="IPR000542">
    <property type="entry name" value="Carn_acyl_trans"/>
</dbReference>
<reference evidence="18" key="2">
    <citation type="submission" date="2021-09" db="EMBL/GenBank/DDBJ databases">
        <authorList>
            <person name="Jia N."/>
            <person name="Wang J."/>
            <person name="Shi W."/>
            <person name="Du L."/>
            <person name="Sun Y."/>
            <person name="Zhan W."/>
            <person name="Jiang J."/>
            <person name="Wang Q."/>
            <person name="Zhang B."/>
            <person name="Ji P."/>
            <person name="Sakyi L.B."/>
            <person name="Cui X."/>
            <person name="Yuan T."/>
            <person name="Jiang B."/>
            <person name="Yang W."/>
            <person name="Lam T.T.-Y."/>
            <person name="Chang Q."/>
            <person name="Ding S."/>
            <person name="Wang X."/>
            <person name="Zhu J."/>
            <person name="Ruan X."/>
            <person name="Zhao L."/>
            <person name="Wei J."/>
            <person name="Que T."/>
            <person name="Du C."/>
            <person name="Cheng J."/>
            <person name="Dai P."/>
            <person name="Han X."/>
            <person name="Huang E."/>
            <person name="Gao Y."/>
            <person name="Liu J."/>
            <person name="Shao H."/>
            <person name="Ye R."/>
            <person name="Li L."/>
            <person name="Wei W."/>
            <person name="Wang X."/>
            <person name="Wang C."/>
            <person name="Huo Q."/>
            <person name="Li W."/>
            <person name="Guo W."/>
            <person name="Chen H."/>
            <person name="Chen S."/>
            <person name="Zhou L."/>
            <person name="Zhou L."/>
            <person name="Ni X."/>
            <person name="Tian J."/>
            <person name="Zhou Y."/>
            <person name="Sheng Y."/>
            <person name="Liu T."/>
            <person name="Pan Y."/>
            <person name="Xia L."/>
            <person name="Li J."/>
            <person name="Zhao F."/>
            <person name="Cao W."/>
        </authorList>
    </citation>
    <scope>NUCLEOTIDE SEQUENCE</scope>
    <source>
        <strain evidence="18">Rmic-2018</strain>
        <tissue evidence="18">Larvae</tissue>
    </source>
</reference>
<dbReference type="Gene3D" id="1.10.275.20">
    <property type="entry name" value="Choline/Carnitine o-acyltransferase"/>
    <property type="match status" value="1"/>
</dbReference>
<sequence length="707" mass="80105">MAEAHQAVAFSFTVTHEGVNINYDREVLLLVWQSGLRSWKKRVARFLTNLYNGVYPSSYRSLYLLLSIVTGFSLLERDGGLTLRLASVISSQKTAAGASTAVLPRLAASGVASVVLWILWSLAQRYALKALFLYKGWMYESRGSGCKLPLPSLDDTMHRYLKSVKPLLDEANYKRMEALAAEFRGGIAIKLQSPGGRPTTCQTGGKSTFTCEAAAPSWSTPTFYAIDAIMVKMSSNQAARAANLVYASMLFRRGIDTQQMSPIMVQGIVPLCSRQYERQFNTTRVPGVETDRLVHYQDSQHVAVYHRGRFFKLFVYHKHRLLQPCDLQRQIQRILDHTGEPQRGEAHLGVLTAGERSQWAHLRETHFRKGLNRISLDAIEKAAFVLVLDEDEYGYDPTNPNELNRYARALLHGRGYDRWFDKSFNLIVGRNGRVGFNCRALLGRCSHHGPLLGVCAGPGLLHPQLIEKIEEGLLCAQTLLDDVDLHLLTHTAYGKGFMKRCRCSPDAYLQMALQLAYYRDAGRFSLTYEASMTRLFREGRTETVRPVTCESRAWVLAMQDPNATLAGEAGQARQRLQATPKRTEARRIARAQGIEAKEFKASSGWTTRFMRRHGLALRRRTTLCQRLPAAYEDKVVDFHSFVIKLRQQKDFILSQIGNADQIPLCFDMPWNTTVDDDEKHLLQKREDSLRFANHIEQSLKDMKALFE</sequence>
<comment type="subcellular location">
    <subcellularLocation>
        <location evidence="1">Membrane</location>
        <topology evidence="1">Multi-pass membrane protein</topology>
    </subcellularLocation>
</comment>
<feature type="transmembrane region" description="Helical" evidence="14">
    <location>
        <begin position="96"/>
        <end position="120"/>
    </location>
</feature>
<keyword evidence="9" id="KW-0443">Lipid metabolism</keyword>
<dbReference type="GO" id="GO:0004095">
    <property type="term" value="F:carnitine O-palmitoyltransferase activity"/>
    <property type="evidence" value="ECO:0007669"/>
    <property type="project" value="TreeGrafter"/>
</dbReference>
<reference evidence="18" key="1">
    <citation type="journal article" date="2020" name="Cell">
        <title>Large-Scale Comparative Analyses of Tick Genomes Elucidate Their Genetic Diversity and Vector Capacities.</title>
        <authorList>
            <consortium name="Tick Genome and Microbiome Consortium (TIGMIC)"/>
            <person name="Jia N."/>
            <person name="Wang J."/>
            <person name="Shi W."/>
            <person name="Du L."/>
            <person name="Sun Y."/>
            <person name="Zhan W."/>
            <person name="Jiang J.F."/>
            <person name="Wang Q."/>
            <person name="Zhang B."/>
            <person name="Ji P."/>
            <person name="Bell-Sakyi L."/>
            <person name="Cui X.M."/>
            <person name="Yuan T.T."/>
            <person name="Jiang B.G."/>
            <person name="Yang W.F."/>
            <person name="Lam T.T."/>
            <person name="Chang Q.C."/>
            <person name="Ding S.J."/>
            <person name="Wang X.J."/>
            <person name="Zhu J.G."/>
            <person name="Ruan X.D."/>
            <person name="Zhao L."/>
            <person name="Wei J.T."/>
            <person name="Ye R.Z."/>
            <person name="Que T.C."/>
            <person name="Du C.H."/>
            <person name="Zhou Y.H."/>
            <person name="Cheng J.X."/>
            <person name="Dai P.F."/>
            <person name="Guo W.B."/>
            <person name="Han X.H."/>
            <person name="Huang E.J."/>
            <person name="Li L.F."/>
            <person name="Wei W."/>
            <person name="Gao Y.C."/>
            <person name="Liu J.Z."/>
            <person name="Shao H.Z."/>
            <person name="Wang X."/>
            <person name="Wang C.C."/>
            <person name="Yang T.C."/>
            <person name="Huo Q.B."/>
            <person name="Li W."/>
            <person name="Chen H.Y."/>
            <person name="Chen S.E."/>
            <person name="Zhou L.G."/>
            <person name="Ni X.B."/>
            <person name="Tian J.H."/>
            <person name="Sheng Y."/>
            <person name="Liu T."/>
            <person name="Pan Y.S."/>
            <person name="Xia L.Y."/>
            <person name="Li J."/>
            <person name="Zhao F."/>
            <person name="Cao W.C."/>
        </authorList>
    </citation>
    <scope>NUCLEOTIDE SEQUENCE</scope>
    <source>
        <strain evidence="18">Rmic-2018</strain>
    </source>
</reference>